<feature type="transmembrane region" description="Helical" evidence="1">
    <location>
        <begin position="200"/>
        <end position="219"/>
    </location>
</feature>
<dbReference type="OrthoDB" id="376357at2759"/>
<keyword evidence="4" id="KW-1185">Reference proteome</keyword>
<evidence type="ECO:0000256" key="1">
    <source>
        <dbReference type="SAM" id="Phobius"/>
    </source>
</evidence>
<gene>
    <name evidence="3" type="ORF">EG68_09515</name>
</gene>
<dbReference type="PANTHER" id="PTHR44873">
    <property type="entry name" value="DNAJ HOMOLOG SUBFAMILY C MEMBER 30, MITOCHONDRIAL"/>
    <property type="match status" value="1"/>
</dbReference>
<comment type="caution">
    <text evidence="3">The sequence shown here is derived from an EMBL/GenBank/DDBJ whole genome shotgun (WGS) entry which is preliminary data.</text>
</comment>
<dbReference type="Gene3D" id="1.10.287.110">
    <property type="entry name" value="DnaJ domain"/>
    <property type="match status" value="1"/>
</dbReference>
<sequence length="238" mass="27619">MQIRLPIIDQSQRASDDNAFTEPMNIKQNPWHFPKLLMIRLFTKRFYPRIDGLYTKSAVALFSSRSATGSLYKLFGVNQDCTHQEIKEAFYRLSKLYHPDVTNDPNARLKFQEIAKAYETLGNPSKRKDYDRGLVQPASNYASVSYEEISEDSIKDVGADSFTSFYVKHYNRALNESWLRQSDPEIIKTAVEFRQDERNFILVFYTVFGFSLLLGYIYAKWTEEPVKVITISNSSVDN</sequence>
<dbReference type="AlphaFoldDB" id="A0A8S9YLK4"/>
<reference evidence="3" key="1">
    <citation type="submission" date="2019-07" db="EMBL/GenBank/DDBJ databases">
        <title>Annotation for the trematode Paragonimus miyazaki's.</title>
        <authorList>
            <person name="Choi Y.-J."/>
        </authorList>
    </citation>
    <scope>NUCLEOTIDE SEQUENCE</scope>
    <source>
        <strain evidence="3">Japan</strain>
    </source>
</reference>
<dbReference type="SUPFAM" id="SSF46565">
    <property type="entry name" value="Chaperone J-domain"/>
    <property type="match status" value="1"/>
</dbReference>
<keyword evidence="1" id="KW-1133">Transmembrane helix</keyword>
<keyword evidence="1" id="KW-0812">Transmembrane</keyword>
<dbReference type="InterPro" id="IPR053025">
    <property type="entry name" value="Mito_ATP_Synthase-Asso"/>
</dbReference>
<dbReference type="Pfam" id="PF00226">
    <property type="entry name" value="DnaJ"/>
    <property type="match status" value="1"/>
</dbReference>
<keyword evidence="1" id="KW-0472">Membrane</keyword>
<dbReference type="InterPro" id="IPR001623">
    <property type="entry name" value="DnaJ_domain"/>
</dbReference>
<name>A0A8S9YLK4_9TREM</name>
<dbReference type="InterPro" id="IPR036869">
    <property type="entry name" value="J_dom_sf"/>
</dbReference>
<dbReference type="PANTHER" id="PTHR44873:SF1">
    <property type="entry name" value="DNAJ HOMOLOG SUBFAMILY C MEMBER 30, MITOCHONDRIAL"/>
    <property type="match status" value="1"/>
</dbReference>
<dbReference type="PRINTS" id="PR00625">
    <property type="entry name" value="JDOMAIN"/>
</dbReference>
<organism evidence="3 4">
    <name type="scientific">Paragonimus skrjabini miyazakii</name>
    <dbReference type="NCBI Taxonomy" id="59628"/>
    <lineage>
        <taxon>Eukaryota</taxon>
        <taxon>Metazoa</taxon>
        <taxon>Spiralia</taxon>
        <taxon>Lophotrochozoa</taxon>
        <taxon>Platyhelminthes</taxon>
        <taxon>Trematoda</taxon>
        <taxon>Digenea</taxon>
        <taxon>Plagiorchiida</taxon>
        <taxon>Troglotremata</taxon>
        <taxon>Troglotrematidae</taxon>
        <taxon>Paragonimus</taxon>
    </lineage>
</organism>
<feature type="domain" description="J" evidence="2">
    <location>
        <begin position="70"/>
        <end position="134"/>
    </location>
</feature>
<dbReference type="PROSITE" id="PS50076">
    <property type="entry name" value="DNAJ_2"/>
    <property type="match status" value="1"/>
</dbReference>
<evidence type="ECO:0000313" key="4">
    <source>
        <dbReference type="Proteomes" id="UP000822476"/>
    </source>
</evidence>
<evidence type="ECO:0000313" key="3">
    <source>
        <dbReference type="EMBL" id="KAF7248431.1"/>
    </source>
</evidence>
<dbReference type="EMBL" id="JTDE01005613">
    <property type="protein sequence ID" value="KAF7248431.1"/>
    <property type="molecule type" value="Genomic_DNA"/>
</dbReference>
<evidence type="ECO:0000259" key="2">
    <source>
        <dbReference type="PROSITE" id="PS50076"/>
    </source>
</evidence>
<dbReference type="PROSITE" id="PS00636">
    <property type="entry name" value="DNAJ_1"/>
    <property type="match status" value="1"/>
</dbReference>
<dbReference type="SMART" id="SM00271">
    <property type="entry name" value="DnaJ"/>
    <property type="match status" value="1"/>
</dbReference>
<dbReference type="Proteomes" id="UP000822476">
    <property type="component" value="Unassembled WGS sequence"/>
</dbReference>
<dbReference type="CDD" id="cd06257">
    <property type="entry name" value="DnaJ"/>
    <property type="match status" value="1"/>
</dbReference>
<accession>A0A8S9YLK4</accession>
<protein>
    <recommendedName>
        <fullName evidence="2">J domain-containing protein</fullName>
    </recommendedName>
</protein>
<proteinExistence type="predicted"/>
<dbReference type="InterPro" id="IPR018253">
    <property type="entry name" value="DnaJ_domain_CS"/>
</dbReference>